<dbReference type="EMBL" id="JBEPMN010000015">
    <property type="protein sequence ID" value="MET3662831.1"/>
    <property type="molecule type" value="Genomic_DNA"/>
</dbReference>
<sequence>MTRMKLLGWSLALCLLNSTAMAQADCLPAIKSAGVLKVGVGIMGLKPWIWQDDKGDYTGLEKEIMDFVAKDIGVSKYEYVVTEWSTLIPGLKAERWDVVMSAMSKTQQRMQEGGVIFSDPYFMYNDRLIVLKDSKYQKPEDLKGEKVASVMGSMDSIVAHSLADKGEIGEVLDFNNFGEPFQALRNGQVQAVVLDQATLLGQMSENSDLRVVGAPLFYVPGEEWEEAESKADYRLGAVGIAMRPECADVQAAVDQALEKLDKQGLRKDILQRYDLWDDTQVKLLK</sequence>
<gene>
    <name evidence="4" type="ORF">ABID44_003182</name>
</gene>
<keyword evidence="1 2" id="KW-0732">Signal</keyword>
<feature type="signal peptide" evidence="2">
    <location>
        <begin position="1"/>
        <end position="24"/>
    </location>
</feature>
<dbReference type="Gene3D" id="3.40.190.10">
    <property type="entry name" value="Periplasmic binding protein-like II"/>
    <property type="match status" value="2"/>
</dbReference>
<feature type="domain" description="Solute-binding protein family 3/N-terminal" evidence="3">
    <location>
        <begin position="35"/>
        <end position="277"/>
    </location>
</feature>
<proteinExistence type="predicted"/>
<evidence type="ECO:0000313" key="4">
    <source>
        <dbReference type="EMBL" id="MET3662831.1"/>
    </source>
</evidence>
<dbReference type="CDD" id="cd13530">
    <property type="entry name" value="PBP2_peptides_like"/>
    <property type="match status" value="1"/>
</dbReference>
<evidence type="ECO:0000256" key="1">
    <source>
        <dbReference type="ARBA" id="ARBA00022729"/>
    </source>
</evidence>
<dbReference type="PANTHER" id="PTHR35936">
    <property type="entry name" value="MEMBRANE-BOUND LYTIC MUREIN TRANSGLYCOSYLASE F"/>
    <property type="match status" value="1"/>
</dbReference>
<comment type="caution">
    <text evidence="4">The sequence shown here is derived from an EMBL/GenBank/DDBJ whole genome shotgun (WGS) entry which is preliminary data.</text>
</comment>
<dbReference type="InterPro" id="IPR001638">
    <property type="entry name" value="Solute-binding_3/MltF_N"/>
</dbReference>
<dbReference type="Proteomes" id="UP001549143">
    <property type="component" value="Unassembled WGS sequence"/>
</dbReference>
<dbReference type="SUPFAM" id="SSF53850">
    <property type="entry name" value="Periplasmic binding protein-like II"/>
    <property type="match status" value="1"/>
</dbReference>
<evidence type="ECO:0000313" key="5">
    <source>
        <dbReference type="Proteomes" id="UP001549143"/>
    </source>
</evidence>
<protein>
    <submittedName>
        <fullName evidence="4">ABC-type amino acid transport substrate-binding protein</fullName>
    </submittedName>
</protein>
<evidence type="ECO:0000259" key="3">
    <source>
        <dbReference type="SMART" id="SM00062"/>
    </source>
</evidence>
<evidence type="ECO:0000256" key="2">
    <source>
        <dbReference type="SAM" id="SignalP"/>
    </source>
</evidence>
<dbReference type="Pfam" id="PF00497">
    <property type="entry name" value="SBP_bac_3"/>
    <property type="match status" value="1"/>
</dbReference>
<accession>A0ABV2KP23</accession>
<dbReference type="SMART" id="SM00062">
    <property type="entry name" value="PBPb"/>
    <property type="match status" value="1"/>
</dbReference>
<feature type="chain" id="PRO_5045532337" evidence="2">
    <location>
        <begin position="25"/>
        <end position="285"/>
    </location>
</feature>
<keyword evidence="5" id="KW-1185">Reference proteome</keyword>
<reference evidence="4 5" key="1">
    <citation type="submission" date="2024-06" db="EMBL/GenBank/DDBJ databases">
        <title>Genomic Encyclopedia of Type Strains, Phase IV (KMG-IV): sequencing the most valuable type-strain genomes for metagenomic binning, comparative biology and taxonomic classification.</title>
        <authorList>
            <person name="Goeker M."/>
        </authorList>
    </citation>
    <scope>NUCLEOTIDE SEQUENCE [LARGE SCALE GENOMIC DNA]</scope>
    <source>
        <strain evidence="4 5">DSM 19730</strain>
    </source>
</reference>
<organism evidence="4 5">
    <name type="scientific">Aquamicrobium ahrensii</name>
    <dbReference type="NCBI Taxonomy" id="469551"/>
    <lineage>
        <taxon>Bacteria</taxon>
        <taxon>Pseudomonadati</taxon>
        <taxon>Pseudomonadota</taxon>
        <taxon>Alphaproteobacteria</taxon>
        <taxon>Hyphomicrobiales</taxon>
        <taxon>Phyllobacteriaceae</taxon>
        <taxon>Aquamicrobium</taxon>
    </lineage>
</organism>
<dbReference type="RefSeq" id="WP_354152668.1">
    <property type="nucleotide sequence ID" value="NZ_JBEPMN010000015.1"/>
</dbReference>
<dbReference type="PANTHER" id="PTHR35936:SF17">
    <property type="entry name" value="ARGININE-BINDING EXTRACELLULAR PROTEIN ARTP"/>
    <property type="match status" value="1"/>
</dbReference>
<name>A0ABV2KP23_9HYPH</name>